<feature type="region of interest" description="Disordered" evidence="1">
    <location>
        <begin position="1"/>
        <end position="114"/>
    </location>
</feature>
<dbReference type="EMBL" id="FXTH01000006">
    <property type="protein sequence ID" value="SMO58506.1"/>
    <property type="molecule type" value="Genomic_DNA"/>
</dbReference>
<organism evidence="2 3">
    <name type="scientific">Fodinibius sediminis</name>
    <dbReference type="NCBI Taxonomy" id="1214077"/>
    <lineage>
        <taxon>Bacteria</taxon>
        <taxon>Pseudomonadati</taxon>
        <taxon>Balneolota</taxon>
        <taxon>Balneolia</taxon>
        <taxon>Balneolales</taxon>
        <taxon>Balneolaceae</taxon>
        <taxon>Fodinibius</taxon>
    </lineage>
</organism>
<protein>
    <submittedName>
        <fullName evidence="2">Uncharacterized protein</fullName>
    </submittedName>
</protein>
<dbReference type="RefSeq" id="WP_142714058.1">
    <property type="nucleotide sequence ID" value="NZ_FXTH01000006.1"/>
</dbReference>
<feature type="compositionally biased region" description="Basic and acidic residues" evidence="1">
    <location>
        <begin position="48"/>
        <end position="58"/>
    </location>
</feature>
<dbReference type="AlphaFoldDB" id="A0A521CGD9"/>
<name>A0A521CGD9_9BACT</name>
<dbReference type="Proteomes" id="UP000317593">
    <property type="component" value="Unassembled WGS sequence"/>
</dbReference>
<evidence type="ECO:0000256" key="1">
    <source>
        <dbReference type="SAM" id="MobiDB-lite"/>
    </source>
</evidence>
<evidence type="ECO:0000313" key="2">
    <source>
        <dbReference type="EMBL" id="SMO58506.1"/>
    </source>
</evidence>
<sequence length="114" mass="11684">MNPAIIINVTGERGQAAVEPDRPRPEALSELATQGPASGEARAVAAPRELHDIKEKEGSAAQTPPEPASLEALEAVRKGSGTLPAPAADTGASGRGSAQAPEPLDMEELEKAQK</sequence>
<keyword evidence="3" id="KW-1185">Reference proteome</keyword>
<proteinExistence type="predicted"/>
<evidence type="ECO:0000313" key="3">
    <source>
        <dbReference type="Proteomes" id="UP000317593"/>
    </source>
</evidence>
<gene>
    <name evidence="2" type="ORF">SAMN06265218_10658</name>
</gene>
<reference evidence="2 3" key="1">
    <citation type="submission" date="2017-05" db="EMBL/GenBank/DDBJ databases">
        <authorList>
            <person name="Varghese N."/>
            <person name="Submissions S."/>
        </authorList>
    </citation>
    <scope>NUCLEOTIDE SEQUENCE [LARGE SCALE GENOMIC DNA]</scope>
    <source>
        <strain evidence="2 3">DSM 21194</strain>
    </source>
</reference>
<accession>A0A521CGD9</accession>